<keyword evidence="2 5" id="KW-0540">Nuclease</keyword>
<sequence length="135" mass="14695">MAALIVDANVLLRLITREPRGMYEAARNFLLELEEDGEKAAVHPVHAAEVIYVLEGELYGLAPAEAAGELLTLLEGRVFAPVEEPALLRALAAYPGSGLDFPDVFLLAWAREHGLRALSFDRKLASKYPDITVPG</sequence>
<keyword evidence="3 5" id="KW-0479">Metal-binding</keyword>
<dbReference type="InterPro" id="IPR022907">
    <property type="entry name" value="VapC_family"/>
</dbReference>
<evidence type="ECO:0000256" key="2">
    <source>
        <dbReference type="ARBA" id="ARBA00022722"/>
    </source>
</evidence>
<evidence type="ECO:0000313" key="7">
    <source>
        <dbReference type="EMBL" id="HGY09090.1"/>
    </source>
</evidence>
<dbReference type="Pfam" id="PF01850">
    <property type="entry name" value="PIN"/>
    <property type="match status" value="1"/>
</dbReference>
<keyword evidence="4 5" id="KW-0378">Hydrolase</keyword>
<name>A0A7C4VFV5_9DEIN</name>
<reference evidence="7" key="1">
    <citation type="journal article" date="2020" name="mSystems">
        <title>Genome- and Community-Level Interaction Insights into Carbon Utilization and Element Cycling Functions of Hydrothermarchaeota in Hydrothermal Sediment.</title>
        <authorList>
            <person name="Zhou Z."/>
            <person name="Liu Y."/>
            <person name="Xu W."/>
            <person name="Pan J."/>
            <person name="Luo Z.H."/>
            <person name="Li M."/>
        </authorList>
    </citation>
    <scope>NUCLEOTIDE SEQUENCE [LARGE SCALE GENOMIC DNA]</scope>
    <source>
        <strain evidence="7">HyVt-570</strain>
    </source>
</reference>
<feature type="binding site" evidence="5">
    <location>
        <position position="103"/>
    </location>
    <ligand>
        <name>Mg(2+)</name>
        <dbReference type="ChEBI" id="CHEBI:18420"/>
    </ligand>
</feature>
<comment type="cofactor">
    <cofactor evidence="5">
        <name>Mg(2+)</name>
        <dbReference type="ChEBI" id="CHEBI:18420"/>
    </cofactor>
</comment>
<dbReference type="GO" id="GO:0090729">
    <property type="term" value="F:toxin activity"/>
    <property type="evidence" value="ECO:0007669"/>
    <property type="project" value="UniProtKB-KW"/>
</dbReference>
<dbReference type="Gene3D" id="3.40.50.1010">
    <property type="entry name" value="5'-nuclease"/>
    <property type="match status" value="1"/>
</dbReference>
<keyword evidence="5" id="KW-0800">Toxin</keyword>
<dbReference type="GO" id="GO:0004540">
    <property type="term" value="F:RNA nuclease activity"/>
    <property type="evidence" value="ECO:0007669"/>
    <property type="project" value="InterPro"/>
</dbReference>
<accession>A0A7C4VFV5</accession>
<dbReference type="EMBL" id="DRPZ01000091">
    <property type="protein sequence ID" value="HGY09090.1"/>
    <property type="molecule type" value="Genomic_DNA"/>
</dbReference>
<dbReference type="GO" id="GO:0000287">
    <property type="term" value="F:magnesium ion binding"/>
    <property type="evidence" value="ECO:0007669"/>
    <property type="project" value="UniProtKB-UniRule"/>
</dbReference>
<proteinExistence type="inferred from homology"/>
<feature type="domain" description="PIN" evidence="6">
    <location>
        <begin position="5"/>
        <end position="125"/>
    </location>
</feature>
<dbReference type="HAMAP" id="MF_00265">
    <property type="entry name" value="VapC_Nob1"/>
    <property type="match status" value="1"/>
</dbReference>
<comment type="function">
    <text evidence="5">Toxic component of a toxin-antitoxin (TA) system. An RNase.</text>
</comment>
<evidence type="ECO:0000256" key="3">
    <source>
        <dbReference type="ARBA" id="ARBA00022723"/>
    </source>
</evidence>
<dbReference type="GO" id="GO:0016787">
    <property type="term" value="F:hydrolase activity"/>
    <property type="evidence" value="ECO:0007669"/>
    <property type="project" value="UniProtKB-KW"/>
</dbReference>
<keyword evidence="5" id="KW-0460">Magnesium</keyword>
<dbReference type="InterPro" id="IPR002716">
    <property type="entry name" value="PIN_dom"/>
</dbReference>
<evidence type="ECO:0000256" key="1">
    <source>
        <dbReference type="ARBA" id="ARBA00022649"/>
    </source>
</evidence>
<feature type="binding site" evidence="5">
    <location>
        <position position="7"/>
    </location>
    <ligand>
        <name>Mg(2+)</name>
        <dbReference type="ChEBI" id="CHEBI:18420"/>
    </ligand>
</feature>
<dbReference type="EC" id="3.1.-.-" evidence="5"/>
<comment type="similarity">
    <text evidence="5">Belongs to the PINc/VapC protein family.</text>
</comment>
<dbReference type="Proteomes" id="UP000885759">
    <property type="component" value="Unassembled WGS sequence"/>
</dbReference>
<evidence type="ECO:0000256" key="4">
    <source>
        <dbReference type="ARBA" id="ARBA00022801"/>
    </source>
</evidence>
<dbReference type="SUPFAM" id="SSF88723">
    <property type="entry name" value="PIN domain-like"/>
    <property type="match status" value="1"/>
</dbReference>
<dbReference type="AlphaFoldDB" id="A0A7C4VFV5"/>
<evidence type="ECO:0000259" key="6">
    <source>
        <dbReference type="Pfam" id="PF01850"/>
    </source>
</evidence>
<comment type="caution">
    <text evidence="7">The sequence shown here is derived from an EMBL/GenBank/DDBJ whole genome shotgun (WGS) entry which is preliminary data.</text>
</comment>
<protein>
    <recommendedName>
        <fullName evidence="5">Ribonuclease VapC</fullName>
        <shortName evidence="5">RNase VapC</shortName>
        <ecNumber evidence="5">3.1.-.-</ecNumber>
    </recommendedName>
    <alternativeName>
        <fullName evidence="5">Toxin VapC</fullName>
    </alternativeName>
</protein>
<organism evidence="7">
    <name type="scientific">Oceanithermus profundus</name>
    <dbReference type="NCBI Taxonomy" id="187137"/>
    <lineage>
        <taxon>Bacteria</taxon>
        <taxon>Thermotogati</taxon>
        <taxon>Deinococcota</taxon>
        <taxon>Deinococci</taxon>
        <taxon>Thermales</taxon>
        <taxon>Thermaceae</taxon>
        <taxon>Oceanithermus</taxon>
    </lineage>
</organism>
<keyword evidence="1 5" id="KW-1277">Toxin-antitoxin system</keyword>
<evidence type="ECO:0000256" key="5">
    <source>
        <dbReference type="HAMAP-Rule" id="MF_00265"/>
    </source>
</evidence>
<dbReference type="InterPro" id="IPR029060">
    <property type="entry name" value="PIN-like_dom_sf"/>
</dbReference>
<gene>
    <name evidence="5" type="primary">vapC</name>
    <name evidence="7" type="ORF">ENK37_03400</name>
</gene>